<dbReference type="Proteomes" id="UP000887580">
    <property type="component" value="Unplaced"/>
</dbReference>
<sequence length="254" mass="27834">VFICPYGGSSASSFLQYLPKSVQKLMVRTYTDELPENVVTTLVQQKVTLVFLPKKSYSFRFPFKRADVNNQLVLKGFWEPPYFPETELIGVNLTPAIIRAQTSNWECNLPELSQFEIKSMKYEAVETAQHRATDLVTASSPPIIRTARKQSPVIEHPSTDKFVQEVMYGMLDQVGVAPNEPNGGALNPLIRPASPPANVSETNLAPPPAAQQLLPPQDGISSYALSTPTTTAISASSENVTTAIEELVLDATQP</sequence>
<evidence type="ECO:0000313" key="2">
    <source>
        <dbReference type="WBParaSite" id="PS1159_v2.g765.t1"/>
    </source>
</evidence>
<reference evidence="2" key="1">
    <citation type="submission" date="2022-11" db="UniProtKB">
        <authorList>
            <consortium name="WormBaseParasite"/>
        </authorList>
    </citation>
    <scope>IDENTIFICATION</scope>
</reference>
<proteinExistence type="predicted"/>
<evidence type="ECO:0000313" key="1">
    <source>
        <dbReference type="Proteomes" id="UP000887580"/>
    </source>
</evidence>
<dbReference type="WBParaSite" id="PS1159_v2.g765.t1">
    <property type="protein sequence ID" value="PS1159_v2.g765.t1"/>
    <property type="gene ID" value="PS1159_v2.g765"/>
</dbReference>
<name>A0AC35GQP2_9BILA</name>
<organism evidence="1 2">
    <name type="scientific">Panagrolaimus sp. PS1159</name>
    <dbReference type="NCBI Taxonomy" id="55785"/>
    <lineage>
        <taxon>Eukaryota</taxon>
        <taxon>Metazoa</taxon>
        <taxon>Ecdysozoa</taxon>
        <taxon>Nematoda</taxon>
        <taxon>Chromadorea</taxon>
        <taxon>Rhabditida</taxon>
        <taxon>Tylenchina</taxon>
        <taxon>Panagrolaimomorpha</taxon>
        <taxon>Panagrolaimoidea</taxon>
        <taxon>Panagrolaimidae</taxon>
        <taxon>Panagrolaimus</taxon>
    </lineage>
</organism>
<accession>A0AC35GQP2</accession>
<protein>
    <submittedName>
        <fullName evidence="2">Uncharacterized protein</fullName>
    </submittedName>
</protein>